<sequence>MNEFSMLRFALILFALFALPLKAANVTNLYEAQVVLPDTDKESEQKAREQALEQVLIKVSGQSAIIQNEVIRKAVENNTPYVSQFGYGNHQGRQTLELTFDRRQIRNLLTQANATLWDAQRPSVLVWVVEEANRDRSIIWDQSGNVIQPQLKQAADMRGVPVMMPIGDFEDITAINIPDLWGGFVQPIADASMRYQPDAVLVVRVRQQQGETVQLAWHLFTDKPENLVSSQVAPDEGRTSGSSELAVTEMMNQVADLLAAKYAVQLGGASDGKFAIRVDNIQTTEDFFILERLLTDMTSVATVNASKVHGNKVVFDVNLLSSEAAFKRELSRDNRLVPLDRMKKVAMVTPETETLLTEEKVFPVAEPETLPQNPQAIDVTATVDPSQSRSNQYYWNPNRIEL</sequence>
<reference evidence="1 2" key="1">
    <citation type="submission" date="2012-12" db="EMBL/GenBank/DDBJ databases">
        <title>Genome Assembly of Photobacterium sp. AK15.</title>
        <authorList>
            <person name="Khatri I."/>
            <person name="Vaidya B."/>
            <person name="Srinivas T.N.R."/>
            <person name="Subramanian S."/>
            <person name="Pinnaka A."/>
        </authorList>
    </citation>
    <scope>NUCLEOTIDE SEQUENCE [LARGE SCALE GENOMIC DNA]</scope>
    <source>
        <strain evidence="1 2">AK15</strain>
    </source>
</reference>
<evidence type="ECO:0000313" key="1">
    <source>
        <dbReference type="EMBL" id="ELR64327.1"/>
    </source>
</evidence>
<proteinExistence type="predicted"/>
<evidence type="ECO:0000313" key="2">
    <source>
        <dbReference type="Proteomes" id="UP000011134"/>
    </source>
</evidence>
<name>L8JA60_9GAMM</name>
<organism evidence="1 2">
    <name type="scientific">Photobacterium marinum</name>
    <dbReference type="NCBI Taxonomy" id="1056511"/>
    <lineage>
        <taxon>Bacteria</taxon>
        <taxon>Pseudomonadati</taxon>
        <taxon>Pseudomonadota</taxon>
        <taxon>Gammaproteobacteria</taxon>
        <taxon>Vibrionales</taxon>
        <taxon>Vibrionaceae</taxon>
        <taxon>Photobacterium</taxon>
    </lineage>
</organism>
<accession>L8JA60</accession>
<protein>
    <recommendedName>
        <fullName evidence="3">DUF2066 domain-containing protein</fullName>
    </recommendedName>
</protein>
<gene>
    <name evidence="1" type="ORF">C942_02599</name>
</gene>
<dbReference type="Proteomes" id="UP000011134">
    <property type="component" value="Unassembled WGS sequence"/>
</dbReference>
<dbReference type="InterPro" id="IPR018642">
    <property type="entry name" value="DUF2066"/>
</dbReference>
<comment type="caution">
    <text evidence="1">The sequence shown here is derived from an EMBL/GenBank/DDBJ whole genome shotgun (WGS) entry which is preliminary data.</text>
</comment>
<dbReference type="Pfam" id="PF09839">
    <property type="entry name" value="DUF2066"/>
    <property type="match status" value="1"/>
</dbReference>
<dbReference type="EMBL" id="AMZO01000029">
    <property type="protein sequence ID" value="ELR64327.1"/>
    <property type="molecule type" value="Genomic_DNA"/>
</dbReference>
<evidence type="ECO:0008006" key="3">
    <source>
        <dbReference type="Google" id="ProtNLM"/>
    </source>
</evidence>
<keyword evidence="2" id="KW-1185">Reference proteome</keyword>
<dbReference type="PATRIC" id="fig|1056511.3.peg.3674"/>
<dbReference type="AlphaFoldDB" id="L8JA60"/>